<dbReference type="Gene3D" id="3.10.20.310">
    <property type="entry name" value="membrane protein fhac"/>
    <property type="match status" value="1"/>
</dbReference>
<evidence type="ECO:0000256" key="3">
    <source>
        <dbReference type="ARBA" id="ARBA00022618"/>
    </source>
</evidence>
<keyword evidence="7" id="KW-0131">Cell cycle</keyword>
<dbReference type="InterPro" id="IPR013685">
    <property type="entry name" value="POTRA_FtsQ_type"/>
</dbReference>
<dbReference type="PANTHER" id="PTHR37820:SF1">
    <property type="entry name" value="CELL DIVISION PROTEIN FTSQ"/>
    <property type="match status" value="1"/>
</dbReference>
<dbReference type="OrthoDB" id="9790760at2"/>
<evidence type="ECO:0000256" key="5">
    <source>
        <dbReference type="ARBA" id="ARBA00022989"/>
    </source>
</evidence>
<dbReference type="GO" id="GO:0005886">
    <property type="term" value="C:plasma membrane"/>
    <property type="evidence" value="ECO:0007669"/>
    <property type="project" value="TreeGrafter"/>
</dbReference>
<keyword evidence="2" id="KW-1003">Cell membrane</keyword>
<dbReference type="Proteomes" id="UP000292373">
    <property type="component" value="Unassembled WGS sequence"/>
</dbReference>
<evidence type="ECO:0000256" key="8">
    <source>
        <dbReference type="SAM" id="Phobius"/>
    </source>
</evidence>
<dbReference type="PROSITE" id="PS51779">
    <property type="entry name" value="POTRA"/>
    <property type="match status" value="1"/>
</dbReference>
<organism evidence="10 11">
    <name type="scientific">Propioniciclava sinopodophylli</name>
    <dbReference type="NCBI Taxonomy" id="1837344"/>
    <lineage>
        <taxon>Bacteria</taxon>
        <taxon>Bacillati</taxon>
        <taxon>Actinomycetota</taxon>
        <taxon>Actinomycetes</taxon>
        <taxon>Propionibacteriales</taxon>
        <taxon>Propionibacteriaceae</taxon>
        <taxon>Propioniciclava</taxon>
    </lineage>
</organism>
<keyword evidence="3" id="KW-0132">Cell division</keyword>
<reference evidence="10 11" key="1">
    <citation type="submission" date="2019-01" db="EMBL/GenBank/DDBJ databases">
        <title>Lactibacter flavus gen. nov., sp. nov., a novel bacterium of the family Propionibacteriaceae isolated from raw milk and dairy products.</title>
        <authorList>
            <person name="Huptas C."/>
            <person name="Wenning M."/>
            <person name="Breitenwieser F."/>
            <person name="Doll E."/>
            <person name="Von Neubeck M."/>
            <person name="Busse H.-J."/>
            <person name="Scherer S."/>
        </authorList>
    </citation>
    <scope>NUCLEOTIDE SEQUENCE [LARGE SCALE GENOMIC DNA]</scope>
    <source>
        <strain evidence="10 11">KCTC 33808</strain>
    </source>
</reference>
<evidence type="ECO:0000313" key="11">
    <source>
        <dbReference type="Proteomes" id="UP000292373"/>
    </source>
</evidence>
<keyword evidence="6 8" id="KW-0472">Membrane</keyword>
<dbReference type="GO" id="GO:0051301">
    <property type="term" value="P:cell division"/>
    <property type="evidence" value="ECO:0007669"/>
    <property type="project" value="UniProtKB-KW"/>
</dbReference>
<dbReference type="EMBL" id="SDMQ01000002">
    <property type="protein sequence ID" value="TBT87278.1"/>
    <property type="molecule type" value="Genomic_DNA"/>
</dbReference>
<name>A0A4Q9KFS7_9ACTN</name>
<dbReference type="InterPro" id="IPR050487">
    <property type="entry name" value="FtsQ_DivIB"/>
</dbReference>
<comment type="caution">
    <text evidence="10">The sequence shown here is derived from an EMBL/GenBank/DDBJ whole genome shotgun (WGS) entry which is preliminary data.</text>
</comment>
<accession>A0A4Q9KFS7</accession>
<dbReference type="RefSeq" id="WP_131167064.1">
    <property type="nucleotide sequence ID" value="NZ_SDMQ01000002.1"/>
</dbReference>
<evidence type="ECO:0000256" key="7">
    <source>
        <dbReference type="ARBA" id="ARBA00023306"/>
    </source>
</evidence>
<gene>
    <name evidence="10" type="ORF">ET989_02910</name>
</gene>
<sequence>MTEPLVDVTGARRRRARARRQRRLRIAGIVAGVIALIGGVAWVVLGSPLLAATEVRVTGNQLLTADQVAQAAAIPLGGPLAQVDTGAAAQRVREALPAVATVEVDRAWPNTVSVAVTEARPSVVLALPGSWVWVAGDGRSFHSTPEPPEGVLEARGNLSDEDVLVTLARVADTLPQEVVDQAEAISAGSVDSVVVELTGKRRVVWGSAEDGELKGRVLVPLLKVKATEYDVSAPTHPTSR</sequence>
<evidence type="ECO:0000256" key="6">
    <source>
        <dbReference type="ARBA" id="ARBA00023136"/>
    </source>
</evidence>
<evidence type="ECO:0000256" key="1">
    <source>
        <dbReference type="ARBA" id="ARBA00004370"/>
    </source>
</evidence>
<feature type="domain" description="POTRA" evidence="9">
    <location>
        <begin position="50"/>
        <end position="119"/>
    </location>
</feature>
<dbReference type="Pfam" id="PF08478">
    <property type="entry name" value="POTRA_1"/>
    <property type="match status" value="1"/>
</dbReference>
<comment type="subcellular location">
    <subcellularLocation>
        <location evidence="1">Membrane</location>
    </subcellularLocation>
</comment>
<dbReference type="AlphaFoldDB" id="A0A4Q9KFS7"/>
<dbReference type="InterPro" id="IPR034746">
    <property type="entry name" value="POTRA"/>
</dbReference>
<proteinExistence type="predicted"/>
<feature type="transmembrane region" description="Helical" evidence="8">
    <location>
        <begin position="24"/>
        <end position="45"/>
    </location>
</feature>
<keyword evidence="11" id="KW-1185">Reference proteome</keyword>
<evidence type="ECO:0000256" key="4">
    <source>
        <dbReference type="ARBA" id="ARBA00022692"/>
    </source>
</evidence>
<dbReference type="PANTHER" id="PTHR37820">
    <property type="entry name" value="CELL DIVISION PROTEIN DIVIB"/>
    <property type="match status" value="1"/>
</dbReference>
<keyword evidence="4 8" id="KW-0812">Transmembrane</keyword>
<keyword evidence="5 8" id="KW-1133">Transmembrane helix</keyword>
<evidence type="ECO:0000256" key="2">
    <source>
        <dbReference type="ARBA" id="ARBA00022475"/>
    </source>
</evidence>
<evidence type="ECO:0000313" key="10">
    <source>
        <dbReference type="EMBL" id="TBT87278.1"/>
    </source>
</evidence>
<protein>
    <submittedName>
        <fullName evidence="10">FtsQ-type POTRA domain-containing protein</fullName>
    </submittedName>
</protein>
<evidence type="ECO:0000259" key="9">
    <source>
        <dbReference type="PROSITE" id="PS51779"/>
    </source>
</evidence>